<evidence type="ECO:0000256" key="1">
    <source>
        <dbReference type="ARBA" id="ARBA00007692"/>
    </source>
</evidence>
<feature type="signal peptide" evidence="4">
    <location>
        <begin position="1"/>
        <end position="25"/>
    </location>
</feature>
<protein>
    <submittedName>
        <fullName evidence="5">Mitochondrial transcription termination factorfamily protein</fullName>
    </submittedName>
</protein>
<comment type="caution">
    <text evidence="5">The sequence shown here is derived from an EMBL/GenBank/DDBJ whole genome shotgun (WGS) entry which is preliminary data.</text>
</comment>
<dbReference type="InterPro" id="IPR003690">
    <property type="entry name" value="MTERF"/>
</dbReference>
<accession>A0A5A7QMT6</accession>
<dbReference type="AlphaFoldDB" id="A0A5A7QMT6"/>
<feature type="chain" id="PRO_5022898836" evidence="4">
    <location>
        <begin position="26"/>
        <end position="495"/>
    </location>
</feature>
<dbReference type="EMBL" id="BKCP01007515">
    <property type="protein sequence ID" value="GER46479.1"/>
    <property type="molecule type" value="Genomic_DNA"/>
</dbReference>
<organism evidence="5 6">
    <name type="scientific">Striga asiatica</name>
    <name type="common">Asiatic witchweed</name>
    <name type="synonym">Buchnera asiatica</name>
    <dbReference type="NCBI Taxonomy" id="4170"/>
    <lineage>
        <taxon>Eukaryota</taxon>
        <taxon>Viridiplantae</taxon>
        <taxon>Streptophyta</taxon>
        <taxon>Embryophyta</taxon>
        <taxon>Tracheophyta</taxon>
        <taxon>Spermatophyta</taxon>
        <taxon>Magnoliopsida</taxon>
        <taxon>eudicotyledons</taxon>
        <taxon>Gunneridae</taxon>
        <taxon>Pentapetalae</taxon>
        <taxon>asterids</taxon>
        <taxon>lamiids</taxon>
        <taxon>Lamiales</taxon>
        <taxon>Orobanchaceae</taxon>
        <taxon>Buchnereae</taxon>
        <taxon>Striga</taxon>
    </lineage>
</organism>
<name>A0A5A7QMT6_STRAF</name>
<dbReference type="InterPro" id="IPR038538">
    <property type="entry name" value="MTERF_sf"/>
</dbReference>
<evidence type="ECO:0000256" key="3">
    <source>
        <dbReference type="ARBA" id="ARBA00022946"/>
    </source>
</evidence>
<dbReference type="OrthoDB" id="899381at2759"/>
<evidence type="ECO:0000313" key="6">
    <source>
        <dbReference type="Proteomes" id="UP000325081"/>
    </source>
</evidence>
<dbReference type="Pfam" id="PF02536">
    <property type="entry name" value="mTERF"/>
    <property type="match status" value="1"/>
</dbReference>
<reference evidence="6" key="1">
    <citation type="journal article" date="2019" name="Curr. Biol.">
        <title>Genome Sequence of Striga asiatica Provides Insight into the Evolution of Plant Parasitism.</title>
        <authorList>
            <person name="Yoshida S."/>
            <person name="Kim S."/>
            <person name="Wafula E.K."/>
            <person name="Tanskanen J."/>
            <person name="Kim Y.M."/>
            <person name="Honaas L."/>
            <person name="Yang Z."/>
            <person name="Spallek T."/>
            <person name="Conn C.E."/>
            <person name="Ichihashi Y."/>
            <person name="Cheong K."/>
            <person name="Cui S."/>
            <person name="Der J.P."/>
            <person name="Gundlach H."/>
            <person name="Jiao Y."/>
            <person name="Hori C."/>
            <person name="Ishida J.K."/>
            <person name="Kasahara H."/>
            <person name="Kiba T."/>
            <person name="Kim M.S."/>
            <person name="Koo N."/>
            <person name="Laohavisit A."/>
            <person name="Lee Y.H."/>
            <person name="Lumba S."/>
            <person name="McCourt P."/>
            <person name="Mortimer J.C."/>
            <person name="Mutuku J.M."/>
            <person name="Nomura T."/>
            <person name="Sasaki-Sekimoto Y."/>
            <person name="Seto Y."/>
            <person name="Wang Y."/>
            <person name="Wakatake T."/>
            <person name="Sakakibara H."/>
            <person name="Demura T."/>
            <person name="Yamaguchi S."/>
            <person name="Yoneyama K."/>
            <person name="Manabe R.I."/>
            <person name="Nelson D.C."/>
            <person name="Schulman A.H."/>
            <person name="Timko M.P."/>
            <person name="dePamphilis C.W."/>
            <person name="Choi D."/>
            <person name="Shirasu K."/>
        </authorList>
    </citation>
    <scope>NUCLEOTIDE SEQUENCE [LARGE SCALE GENOMIC DNA]</scope>
    <source>
        <strain evidence="6">cv. UVA1</strain>
    </source>
</reference>
<proteinExistence type="inferred from homology"/>
<sequence>MLLLRTTIAAAAVLFRSSTLHFSTAAATTTTKKLFSKIPWKHRSKAIHESQEALTDYLHTTRSLPFFYADKIARNSPRSLCNILSEISFSSPTFASSFQRYLRYHPINELDFFFESIGLNCCENESARPVSPPNTPFLSDCRHYDTACALASMGFPWSKLGLLCADGFSIFESNPLDLKRRIGEIKDVYGFNTVTVISICLAFPRVLYNNSENMGGLLSELKVLFLDYDLWGCVEGGNVDSVFAVVSVSGFLKQLGLSEEELESLKQKYPHVFGRNRLANLPNAMRSMNLAKWFFERLKNGNHYLLANYTICSSEDVDRQYEEDLRKIQAKRTHIHTIKKLNFLHGIGFGENKYAAKALVSLYSGSDQLQSRFDCLINCGVEYSRLCTMIRWKPKILNQQENKLVKKIEYLCNDLGSSLEYLDIFPAYLCFDLEKRIKPRYKFQKWLTERGLCKREYAPATIIACSQKAYVALLSRISPDVVRIWEEGREDWASG</sequence>
<dbReference type="Proteomes" id="UP000325081">
    <property type="component" value="Unassembled WGS sequence"/>
</dbReference>
<dbReference type="PANTHER" id="PTHR13068">
    <property type="entry name" value="CGI-12 PROTEIN-RELATED"/>
    <property type="match status" value="1"/>
</dbReference>
<comment type="similarity">
    <text evidence="1">Belongs to the mTERF family.</text>
</comment>
<dbReference type="GO" id="GO:0006353">
    <property type="term" value="P:DNA-templated transcription termination"/>
    <property type="evidence" value="ECO:0007669"/>
    <property type="project" value="UniProtKB-KW"/>
</dbReference>
<evidence type="ECO:0000313" key="5">
    <source>
        <dbReference type="EMBL" id="GER46479.1"/>
    </source>
</evidence>
<dbReference type="Gene3D" id="1.25.70.10">
    <property type="entry name" value="Transcription termination factor 3, mitochondrial"/>
    <property type="match status" value="1"/>
</dbReference>
<keyword evidence="2" id="KW-0805">Transcription regulation</keyword>
<dbReference type="GO" id="GO:0003676">
    <property type="term" value="F:nucleic acid binding"/>
    <property type="evidence" value="ECO:0007669"/>
    <property type="project" value="InterPro"/>
</dbReference>
<keyword evidence="4" id="KW-0732">Signal</keyword>
<keyword evidence="3" id="KW-0809">Transit peptide</keyword>
<dbReference type="PANTHER" id="PTHR13068:SF113">
    <property type="entry name" value="TRANSCRIPTION TERMINATION FACTOR MTEF18, MITOCHONDRIAL"/>
    <property type="match status" value="1"/>
</dbReference>
<keyword evidence="2" id="KW-0806">Transcription termination</keyword>
<gene>
    <name evidence="5" type="ORF">STAS_23518</name>
</gene>
<keyword evidence="2" id="KW-0804">Transcription</keyword>
<evidence type="ECO:0000256" key="4">
    <source>
        <dbReference type="SAM" id="SignalP"/>
    </source>
</evidence>
<evidence type="ECO:0000256" key="2">
    <source>
        <dbReference type="ARBA" id="ARBA00022472"/>
    </source>
</evidence>
<keyword evidence="6" id="KW-1185">Reference proteome</keyword>